<keyword evidence="2" id="KW-0732">Signal</keyword>
<name>A0A1X4XYF1_9BACT</name>
<dbReference type="InterPro" id="IPR008258">
    <property type="entry name" value="Transglycosylase_SLT_dom_1"/>
</dbReference>
<protein>
    <submittedName>
        <fullName evidence="4">Hpa2 protein</fullName>
    </submittedName>
</protein>
<evidence type="ECO:0000313" key="4">
    <source>
        <dbReference type="EMBL" id="OSS42543.1"/>
    </source>
</evidence>
<sequence>MKRIFFIIALLLVFFQFSFAETPSVTNANQSTMGTLDSKLQYVDTFNQIGQKYGINPYLLYSLAVHESTLNPRAVNHNSDGSTDYGLMQINTTNFGGLGLNLGNVFDIPTNINAGARVLAGCMSKFGNNWIAVDCYNKGYDRSKLSENNLYVKQVQKVYNQLTTTGTLGDLTKYGKDGGSGPGNSNVISDQIKQNRQIIAIIFITMIIIIIIIIIIILAVTGILPAVIAFLAKLYKVYKVANKVRKKLKEKNKV</sequence>
<reference evidence="4 5" key="1">
    <citation type="journal article" date="2017" name="Front. Microbiol.">
        <title>Genome Sequence of Desulfurella amilsii Strain TR1 and Comparative Genomics of Desulfurellaceae Family.</title>
        <authorList>
            <person name="Florentino A.P."/>
            <person name="Stams A.J."/>
            <person name="Sanchez-Andrea I."/>
        </authorList>
    </citation>
    <scope>NUCLEOTIDE SEQUENCE [LARGE SCALE GENOMIC DNA]</scope>
    <source>
        <strain evidence="4 5">TR1</strain>
    </source>
</reference>
<dbReference type="RefSeq" id="WP_086033392.1">
    <property type="nucleotide sequence ID" value="NZ_MDSU01000015.1"/>
</dbReference>
<dbReference type="STRING" id="1562698.DESAMIL20_658"/>
<dbReference type="Gene3D" id="1.10.530.10">
    <property type="match status" value="1"/>
</dbReference>
<keyword evidence="1" id="KW-0812">Transmembrane</keyword>
<dbReference type="Pfam" id="PF01464">
    <property type="entry name" value="SLT"/>
    <property type="match status" value="1"/>
</dbReference>
<keyword evidence="1" id="KW-0472">Membrane</keyword>
<dbReference type="AlphaFoldDB" id="A0A1X4XYF1"/>
<dbReference type="EMBL" id="MDSU01000015">
    <property type="protein sequence ID" value="OSS42543.1"/>
    <property type="molecule type" value="Genomic_DNA"/>
</dbReference>
<feature type="transmembrane region" description="Helical" evidence="1">
    <location>
        <begin position="198"/>
        <end position="231"/>
    </location>
</feature>
<gene>
    <name evidence="4" type="ORF">DESAMIL20_658</name>
</gene>
<feature type="chain" id="PRO_5012304446" evidence="2">
    <location>
        <begin position="21"/>
        <end position="254"/>
    </location>
</feature>
<evidence type="ECO:0000256" key="1">
    <source>
        <dbReference type="SAM" id="Phobius"/>
    </source>
</evidence>
<evidence type="ECO:0000259" key="3">
    <source>
        <dbReference type="Pfam" id="PF01464"/>
    </source>
</evidence>
<evidence type="ECO:0000313" key="5">
    <source>
        <dbReference type="Proteomes" id="UP000194141"/>
    </source>
</evidence>
<dbReference type="SUPFAM" id="SSF53955">
    <property type="entry name" value="Lysozyme-like"/>
    <property type="match status" value="1"/>
</dbReference>
<organism evidence="4 5">
    <name type="scientific">Desulfurella amilsii</name>
    <dbReference type="NCBI Taxonomy" id="1562698"/>
    <lineage>
        <taxon>Bacteria</taxon>
        <taxon>Pseudomonadati</taxon>
        <taxon>Campylobacterota</taxon>
        <taxon>Desulfurellia</taxon>
        <taxon>Desulfurellales</taxon>
        <taxon>Desulfurellaceae</taxon>
        <taxon>Desulfurella</taxon>
    </lineage>
</organism>
<dbReference type="InterPro" id="IPR023346">
    <property type="entry name" value="Lysozyme-like_dom_sf"/>
</dbReference>
<dbReference type="CDD" id="cd13400">
    <property type="entry name" value="LT_IagB-like"/>
    <property type="match status" value="1"/>
</dbReference>
<feature type="signal peptide" evidence="2">
    <location>
        <begin position="1"/>
        <end position="20"/>
    </location>
</feature>
<comment type="caution">
    <text evidence="4">The sequence shown here is derived from an EMBL/GenBank/DDBJ whole genome shotgun (WGS) entry which is preliminary data.</text>
</comment>
<keyword evidence="5" id="KW-1185">Reference proteome</keyword>
<dbReference type="OrthoDB" id="9808681at2"/>
<dbReference type="Proteomes" id="UP000194141">
    <property type="component" value="Unassembled WGS sequence"/>
</dbReference>
<feature type="domain" description="Transglycosylase SLT" evidence="3">
    <location>
        <begin position="45"/>
        <end position="144"/>
    </location>
</feature>
<evidence type="ECO:0000256" key="2">
    <source>
        <dbReference type="SAM" id="SignalP"/>
    </source>
</evidence>
<keyword evidence="1" id="KW-1133">Transmembrane helix</keyword>
<accession>A0A1X4XYF1</accession>
<proteinExistence type="predicted"/>